<proteinExistence type="predicted"/>
<comment type="caution">
    <text evidence="1">The sequence shown here is derived from an EMBL/GenBank/DDBJ whole genome shotgun (WGS) entry which is preliminary data.</text>
</comment>
<dbReference type="OrthoDB" id="5825307at2759"/>
<reference evidence="2" key="1">
    <citation type="journal article" date="2015" name="Nat. Genet.">
        <title>The genome and transcriptome of the zoonotic hookworm Ancylostoma ceylanicum identify infection-specific gene families.</title>
        <authorList>
            <person name="Schwarz E.M."/>
            <person name="Hu Y."/>
            <person name="Antoshechkin I."/>
            <person name="Miller M.M."/>
            <person name="Sternberg P.W."/>
            <person name="Aroian R.V."/>
        </authorList>
    </citation>
    <scope>NUCLEOTIDE SEQUENCE</scope>
    <source>
        <strain evidence="2">HY135</strain>
    </source>
</reference>
<gene>
    <name evidence="1" type="primary">Acey_s0080.g1351</name>
    <name evidence="1" type="ORF">Y032_0080g1351</name>
</gene>
<protein>
    <submittedName>
        <fullName evidence="1">Uncharacterized protein</fullName>
    </submittedName>
</protein>
<dbReference type="AlphaFoldDB" id="A0A016TSN3"/>
<name>A0A016TSN3_9BILA</name>
<dbReference type="EMBL" id="JARK01001416">
    <property type="protein sequence ID" value="EYC05771.1"/>
    <property type="molecule type" value="Genomic_DNA"/>
</dbReference>
<organism evidence="1 2">
    <name type="scientific">Ancylostoma ceylanicum</name>
    <dbReference type="NCBI Taxonomy" id="53326"/>
    <lineage>
        <taxon>Eukaryota</taxon>
        <taxon>Metazoa</taxon>
        <taxon>Ecdysozoa</taxon>
        <taxon>Nematoda</taxon>
        <taxon>Chromadorea</taxon>
        <taxon>Rhabditida</taxon>
        <taxon>Rhabditina</taxon>
        <taxon>Rhabditomorpha</taxon>
        <taxon>Strongyloidea</taxon>
        <taxon>Ancylostomatidae</taxon>
        <taxon>Ancylostomatinae</taxon>
        <taxon>Ancylostoma</taxon>
    </lineage>
</organism>
<evidence type="ECO:0000313" key="1">
    <source>
        <dbReference type="EMBL" id="EYC05771.1"/>
    </source>
</evidence>
<evidence type="ECO:0000313" key="2">
    <source>
        <dbReference type="Proteomes" id="UP000024635"/>
    </source>
</evidence>
<keyword evidence="2" id="KW-1185">Reference proteome</keyword>
<dbReference type="Proteomes" id="UP000024635">
    <property type="component" value="Unassembled WGS sequence"/>
</dbReference>
<sequence length="68" mass="7928">MSQALTDTYGNYHNEMERTFDSIRRQATQLQEDIPNMVRDIQPQGEEIVKAVKSTVSYLLQLQFQHQG</sequence>
<accession>A0A016TSN3</accession>